<protein>
    <recommendedName>
        <fullName evidence="3">F-box domain-containing protein</fullName>
    </recommendedName>
</protein>
<dbReference type="OrthoDB" id="10660513at2759"/>
<evidence type="ECO:0008006" key="3">
    <source>
        <dbReference type="Google" id="ProtNLM"/>
    </source>
</evidence>
<name>A0A0C2WP45_SERVB</name>
<reference evidence="2" key="2">
    <citation type="submission" date="2015-01" db="EMBL/GenBank/DDBJ databases">
        <title>Evolutionary Origins and Diversification of the Mycorrhizal Mutualists.</title>
        <authorList>
            <consortium name="DOE Joint Genome Institute"/>
            <consortium name="Mycorrhizal Genomics Consortium"/>
            <person name="Kohler A."/>
            <person name="Kuo A."/>
            <person name="Nagy L.G."/>
            <person name="Floudas D."/>
            <person name="Copeland A."/>
            <person name="Barry K.W."/>
            <person name="Cichocki N."/>
            <person name="Veneault-Fourrey C."/>
            <person name="LaButti K."/>
            <person name="Lindquist E.A."/>
            <person name="Lipzen A."/>
            <person name="Lundell T."/>
            <person name="Morin E."/>
            <person name="Murat C."/>
            <person name="Riley R."/>
            <person name="Ohm R."/>
            <person name="Sun H."/>
            <person name="Tunlid A."/>
            <person name="Henrissat B."/>
            <person name="Grigoriev I.V."/>
            <person name="Hibbett D.S."/>
            <person name="Martin F."/>
        </authorList>
    </citation>
    <scope>NUCLEOTIDE SEQUENCE [LARGE SCALE GENOMIC DNA]</scope>
    <source>
        <strain evidence="2">MAFF 305830</strain>
    </source>
</reference>
<proteinExistence type="predicted"/>
<evidence type="ECO:0000313" key="1">
    <source>
        <dbReference type="EMBL" id="KIM28003.1"/>
    </source>
</evidence>
<evidence type="ECO:0000313" key="2">
    <source>
        <dbReference type="Proteomes" id="UP000054097"/>
    </source>
</evidence>
<dbReference type="EMBL" id="KN824295">
    <property type="protein sequence ID" value="KIM28003.1"/>
    <property type="molecule type" value="Genomic_DNA"/>
</dbReference>
<keyword evidence="2" id="KW-1185">Reference proteome</keyword>
<organism evidence="1 2">
    <name type="scientific">Serendipita vermifera MAFF 305830</name>
    <dbReference type="NCBI Taxonomy" id="933852"/>
    <lineage>
        <taxon>Eukaryota</taxon>
        <taxon>Fungi</taxon>
        <taxon>Dikarya</taxon>
        <taxon>Basidiomycota</taxon>
        <taxon>Agaricomycotina</taxon>
        <taxon>Agaricomycetes</taxon>
        <taxon>Sebacinales</taxon>
        <taxon>Serendipitaceae</taxon>
        <taxon>Serendipita</taxon>
    </lineage>
</organism>
<dbReference type="HOGENOM" id="CLU_034025_0_0_1"/>
<gene>
    <name evidence="1" type="ORF">M408DRAFT_308985</name>
</gene>
<reference evidence="1 2" key="1">
    <citation type="submission" date="2014-04" db="EMBL/GenBank/DDBJ databases">
        <authorList>
            <consortium name="DOE Joint Genome Institute"/>
            <person name="Kuo A."/>
            <person name="Zuccaro A."/>
            <person name="Kohler A."/>
            <person name="Nagy L.G."/>
            <person name="Floudas D."/>
            <person name="Copeland A."/>
            <person name="Barry K.W."/>
            <person name="Cichocki N."/>
            <person name="Veneault-Fourrey C."/>
            <person name="LaButti K."/>
            <person name="Lindquist E.A."/>
            <person name="Lipzen A."/>
            <person name="Lundell T."/>
            <person name="Morin E."/>
            <person name="Murat C."/>
            <person name="Sun H."/>
            <person name="Tunlid A."/>
            <person name="Henrissat B."/>
            <person name="Grigoriev I.V."/>
            <person name="Hibbett D.S."/>
            <person name="Martin F."/>
            <person name="Nordberg H.P."/>
            <person name="Cantor M.N."/>
            <person name="Hua S.X."/>
        </authorList>
    </citation>
    <scope>NUCLEOTIDE SEQUENCE [LARGE SCALE GENOMIC DNA]</scope>
    <source>
        <strain evidence="1 2">MAFF 305830</strain>
    </source>
</reference>
<accession>A0A0C2WP45</accession>
<dbReference type="Proteomes" id="UP000054097">
    <property type="component" value="Unassembled WGS sequence"/>
</dbReference>
<dbReference type="AlphaFoldDB" id="A0A0C2WP45"/>
<sequence>MLHLRKVFTKHRRETNFSRDSSLIDKIRTPVTQTDALANRTPTPRLPTEIWIQIVDYVQESQSLLVLCWTSKVLRSLALPLAFRTVDLGTLQRAPRPEFSRKFKILKQLQIPWLVVTVTDFRVTLSAWQVCRSYGRNFRSRFSKCTCYATDQKLGDSLVSMINLETLDIQCCLCLAHERHLYMAELKTRKLRVFSFRCYCSRDNYTFHERVLLSPVLDTVQTLRWRVDTIGLPARVALNDKRALPSLKRLYYHGTLMDHKLLAHRPIERLVVYGPAFAAMGALFGGPSVLTHVVFDDLSKRTQPFLSKPSLFTRLRHIGTIRTLASNDAPDLVELLLAPYRSLPYLTSLNAIVSEDHHPWNLDLLSRLKILHPNLRRVLCQKGSSFAWLFDGKDWKKRDIQQFLAWDIISGACDHL</sequence>